<dbReference type="OrthoDB" id="2012853at2759"/>
<evidence type="ECO:0000256" key="1">
    <source>
        <dbReference type="ARBA" id="ARBA00004229"/>
    </source>
</evidence>
<dbReference type="GO" id="GO:0006750">
    <property type="term" value="P:glutathione biosynthetic process"/>
    <property type="evidence" value="ECO:0007669"/>
    <property type="project" value="UniProtKB-UniRule"/>
</dbReference>
<comment type="similarity">
    <text evidence="3 14">Belongs to the carboxylate-amine ligase family. Glutamate--cysteine ligase type 2 subfamily.</text>
</comment>
<evidence type="ECO:0000256" key="5">
    <source>
        <dbReference type="ARBA" id="ARBA00022528"/>
    </source>
</evidence>
<keyword evidence="9 14" id="KW-0547">Nucleotide-binding</keyword>
<dbReference type="InterPro" id="IPR014746">
    <property type="entry name" value="Gln_synth/guanido_kin_cat_dom"/>
</dbReference>
<comment type="subunit">
    <text evidence="4">Homodimer or monomer when oxidized or reduced, respectively.</text>
</comment>
<dbReference type="EC" id="6.3.2.2" evidence="14"/>
<dbReference type="STRING" id="29655.A0A0K9PZI0"/>
<evidence type="ECO:0000256" key="9">
    <source>
        <dbReference type="ARBA" id="ARBA00022741"/>
    </source>
</evidence>
<dbReference type="GO" id="GO:0009507">
    <property type="term" value="C:chloroplast"/>
    <property type="evidence" value="ECO:0007669"/>
    <property type="project" value="UniProtKB-SubCell"/>
</dbReference>
<comment type="pathway">
    <text evidence="2">Sulfur metabolism; glutathione biosynthesis; glutathione from L-cysteine and L-glutamate: step 1/2.</text>
</comment>
<comment type="caution">
    <text evidence="16">The sequence shown here is derived from an EMBL/GenBank/DDBJ whole genome shotgun (WGS) entry which is preliminary data.</text>
</comment>
<keyword evidence="17" id="KW-1185">Reference proteome</keyword>
<dbReference type="SUPFAM" id="SSF55931">
    <property type="entry name" value="Glutamine synthetase/guanido kinase"/>
    <property type="match status" value="1"/>
</dbReference>
<dbReference type="InterPro" id="IPR035434">
    <property type="entry name" value="GCL_bact_plant"/>
</dbReference>
<comment type="catalytic activity">
    <reaction evidence="13 14">
        <text>L-cysteine + L-glutamate + ATP = gamma-L-glutamyl-L-cysteine + ADP + phosphate + H(+)</text>
        <dbReference type="Rhea" id="RHEA:13285"/>
        <dbReference type="ChEBI" id="CHEBI:15378"/>
        <dbReference type="ChEBI" id="CHEBI:29985"/>
        <dbReference type="ChEBI" id="CHEBI:30616"/>
        <dbReference type="ChEBI" id="CHEBI:35235"/>
        <dbReference type="ChEBI" id="CHEBI:43474"/>
        <dbReference type="ChEBI" id="CHEBI:58173"/>
        <dbReference type="ChEBI" id="CHEBI:456216"/>
        <dbReference type="EC" id="6.3.2.2"/>
    </reaction>
</comment>
<reference evidence="17" key="1">
    <citation type="journal article" date="2016" name="Nature">
        <title>The genome of the seagrass Zostera marina reveals angiosperm adaptation to the sea.</title>
        <authorList>
            <person name="Olsen J.L."/>
            <person name="Rouze P."/>
            <person name="Verhelst B."/>
            <person name="Lin Y.-C."/>
            <person name="Bayer T."/>
            <person name="Collen J."/>
            <person name="Dattolo E."/>
            <person name="De Paoli E."/>
            <person name="Dittami S."/>
            <person name="Maumus F."/>
            <person name="Michel G."/>
            <person name="Kersting A."/>
            <person name="Lauritano C."/>
            <person name="Lohaus R."/>
            <person name="Toepel M."/>
            <person name="Tonon T."/>
            <person name="Vanneste K."/>
            <person name="Amirebrahimi M."/>
            <person name="Brakel J."/>
            <person name="Bostroem C."/>
            <person name="Chovatia M."/>
            <person name="Grimwood J."/>
            <person name="Jenkins J.W."/>
            <person name="Jueterbock A."/>
            <person name="Mraz A."/>
            <person name="Stam W.T."/>
            <person name="Tice H."/>
            <person name="Bornberg-Bauer E."/>
            <person name="Green P.J."/>
            <person name="Pearson G.A."/>
            <person name="Procaccini G."/>
            <person name="Duarte C.M."/>
            <person name="Schmutz J."/>
            <person name="Reusch T.B.H."/>
            <person name="Van de Peer Y."/>
        </authorList>
    </citation>
    <scope>NUCLEOTIDE SEQUENCE [LARGE SCALE GENOMIC DNA]</scope>
    <source>
        <strain evidence="17">cv. Finnish</strain>
    </source>
</reference>
<evidence type="ECO:0000256" key="15">
    <source>
        <dbReference type="PIRSR" id="PIRSR017901-50"/>
    </source>
</evidence>
<evidence type="ECO:0000256" key="13">
    <source>
        <dbReference type="ARBA" id="ARBA00048819"/>
    </source>
</evidence>
<keyword evidence="6 14" id="KW-0436">Ligase</keyword>
<dbReference type="InterPro" id="IPR011556">
    <property type="entry name" value="Glut_cys_lig_pln_type"/>
</dbReference>
<sequence>MVVASSTIPSCKILSSDASSYHGKLDKTGVLRSKRVELSQIGWNGEKRRGLRKRCDLVVAASPPTEDAVVDTEPLTKEDLVNYLVSGCKPKDKWRIGTEHEKFGFEVGSLRPMSYDQISELLNGIAERFDWEKVMEGSNIIGLKQGKQSISLEPGGQFELSGAPLETLHQTCAEVNSHLYQVKAVAEEMQIGFLGIGFQPKWTRKDIPIMPKGRYEIMRNYMPKVGTLGLDMMFRTCTVQVNLDFASEIDMIKKFRAGIALQPIATAIFANSPFTEGKPNGFLSMRSHIWTDTDNDRAGMLPFVFDDSFGFEKYVDYALDVPMYFAYRNKKYIDCSGMSFRDFIKGKLSPIPGQLPTLNDWENHLTTIFPEVRLKRYLEMRGADGGPWRRLCALPAFWVGLLYDEISLQKVTDMISDWTTGEMEMLRKKVTVTGLKTPFRDGLLKHVADEVLELSMDGLERRGYKEAGFLREVTSVVKSGITPAEKLLELYHGKWGCNVDPVYEELLY</sequence>
<accession>A0A0K9PZI0</accession>
<evidence type="ECO:0000256" key="14">
    <source>
        <dbReference type="PIRNR" id="PIRNR017901"/>
    </source>
</evidence>
<dbReference type="GO" id="GO:0004357">
    <property type="term" value="F:glutamate-cysteine ligase activity"/>
    <property type="evidence" value="ECO:0007669"/>
    <property type="project" value="UniProtKB-UniRule"/>
</dbReference>
<evidence type="ECO:0000256" key="6">
    <source>
        <dbReference type="ARBA" id="ARBA00022598"/>
    </source>
</evidence>
<keyword evidence="8" id="KW-0317">Glutathione biosynthesis</keyword>
<evidence type="ECO:0000256" key="2">
    <source>
        <dbReference type="ARBA" id="ARBA00005006"/>
    </source>
</evidence>
<evidence type="ECO:0000256" key="10">
    <source>
        <dbReference type="ARBA" id="ARBA00022840"/>
    </source>
</evidence>
<dbReference type="Pfam" id="PF04107">
    <property type="entry name" value="GCS2"/>
    <property type="match status" value="1"/>
</dbReference>
<evidence type="ECO:0000256" key="11">
    <source>
        <dbReference type="ARBA" id="ARBA00022946"/>
    </source>
</evidence>
<dbReference type="NCBIfam" id="TIGR01436">
    <property type="entry name" value="glu_cys_lig_pln"/>
    <property type="match status" value="1"/>
</dbReference>
<keyword evidence="10 14" id="KW-0067">ATP-binding</keyword>
<evidence type="ECO:0000256" key="7">
    <source>
        <dbReference type="ARBA" id="ARBA00022640"/>
    </source>
</evidence>
<dbReference type="InterPro" id="IPR006336">
    <property type="entry name" value="GCS2"/>
</dbReference>
<comment type="subcellular location">
    <subcellularLocation>
        <location evidence="1 14">Plastid</location>
        <location evidence="1 14">Chloroplast</location>
    </subcellularLocation>
</comment>
<evidence type="ECO:0000313" key="17">
    <source>
        <dbReference type="Proteomes" id="UP000036987"/>
    </source>
</evidence>
<gene>
    <name evidence="16" type="ORF">ZOSMA_129G00290</name>
</gene>
<dbReference type="GO" id="GO:0005524">
    <property type="term" value="F:ATP binding"/>
    <property type="evidence" value="ECO:0007669"/>
    <property type="project" value="UniProtKB-UniRule"/>
</dbReference>
<dbReference type="Gene3D" id="3.30.590.20">
    <property type="match status" value="1"/>
</dbReference>
<evidence type="ECO:0000313" key="16">
    <source>
        <dbReference type="EMBL" id="KMZ74436.1"/>
    </source>
</evidence>
<organism evidence="16 17">
    <name type="scientific">Zostera marina</name>
    <name type="common">Eelgrass</name>
    <dbReference type="NCBI Taxonomy" id="29655"/>
    <lineage>
        <taxon>Eukaryota</taxon>
        <taxon>Viridiplantae</taxon>
        <taxon>Streptophyta</taxon>
        <taxon>Embryophyta</taxon>
        <taxon>Tracheophyta</taxon>
        <taxon>Spermatophyta</taxon>
        <taxon>Magnoliopsida</taxon>
        <taxon>Liliopsida</taxon>
        <taxon>Zosteraceae</taxon>
        <taxon>Zostera</taxon>
    </lineage>
</organism>
<keyword evidence="11" id="KW-0809">Transit peptide</keyword>
<dbReference type="PANTHER" id="PTHR34378">
    <property type="entry name" value="GLUTAMATE--CYSTEINE LIGASE, CHLOROPLASTIC"/>
    <property type="match status" value="1"/>
</dbReference>
<feature type="disulfide bond" evidence="15">
    <location>
        <begin position="172"/>
        <end position="392"/>
    </location>
</feature>
<dbReference type="PANTHER" id="PTHR34378:SF1">
    <property type="entry name" value="GLUTAMATE--CYSTEINE LIGASE, CHLOROPLASTIC"/>
    <property type="match status" value="1"/>
</dbReference>
<dbReference type="FunFam" id="3.30.590.20:FF:000003">
    <property type="entry name" value="Glutamate--cysteine ligase"/>
    <property type="match status" value="1"/>
</dbReference>
<keyword evidence="5 14" id="KW-0150">Chloroplast</keyword>
<evidence type="ECO:0000256" key="4">
    <source>
        <dbReference type="ARBA" id="ARBA00011153"/>
    </source>
</evidence>
<dbReference type="UniPathway" id="UPA00142">
    <property type="reaction ID" value="UER00209"/>
</dbReference>
<evidence type="ECO:0000256" key="8">
    <source>
        <dbReference type="ARBA" id="ARBA00022684"/>
    </source>
</evidence>
<protein>
    <recommendedName>
        <fullName evidence="14">Glutamate--cysteine ligase</fullName>
        <ecNumber evidence="14">6.3.2.2</ecNumber>
    </recommendedName>
</protein>
<dbReference type="OMA" id="WADHLTT"/>
<keyword evidence="12 15" id="KW-1015">Disulfide bond</keyword>
<evidence type="ECO:0000256" key="12">
    <source>
        <dbReference type="ARBA" id="ARBA00023157"/>
    </source>
</evidence>
<dbReference type="AlphaFoldDB" id="A0A0K9PZI0"/>
<evidence type="ECO:0000256" key="3">
    <source>
        <dbReference type="ARBA" id="ARBA00010253"/>
    </source>
</evidence>
<dbReference type="PIRSF" id="PIRSF017901">
    <property type="entry name" value="GCL"/>
    <property type="match status" value="1"/>
</dbReference>
<keyword evidence="7" id="KW-0934">Plastid</keyword>
<proteinExistence type="inferred from homology"/>
<name>A0A0K9PZI0_ZOSMR</name>
<dbReference type="EMBL" id="LFYR01000337">
    <property type="protein sequence ID" value="KMZ74436.1"/>
    <property type="molecule type" value="Genomic_DNA"/>
</dbReference>
<dbReference type="Proteomes" id="UP000036987">
    <property type="component" value="Unassembled WGS sequence"/>
</dbReference>